<evidence type="ECO:0000256" key="1">
    <source>
        <dbReference type="SAM" id="MobiDB-lite"/>
    </source>
</evidence>
<evidence type="ECO:0000313" key="2">
    <source>
        <dbReference type="EMBL" id="PKI78477.1"/>
    </source>
</evidence>
<gene>
    <name evidence="2" type="ORF">CRG98_001117</name>
</gene>
<organism evidence="2 3">
    <name type="scientific">Punica granatum</name>
    <name type="common">Pomegranate</name>
    <dbReference type="NCBI Taxonomy" id="22663"/>
    <lineage>
        <taxon>Eukaryota</taxon>
        <taxon>Viridiplantae</taxon>
        <taxon>Streptophyta</taxon>
        <taxon>Embryophyta</taxon>
        <taxon>Tracheophyta</taxon>
        <taxon>Spermatophyta</taxon>
        <taxon>Magnoliopsida</taxon>
        <taxon>eudicotyledons</taxon>
        <taxon>Gunneridae</taxon>
        <taxon>Pentapetalae</taxon>
        <taxon>rosids</taxon>
        <taxon>malvids</taxon>
        <taxon>Myrtales</taxon>
        <taxon>Lythraceae</taxon>
        <taxon>Punica</taxon>
    </lineage>
</organism>
<feature type="region of interest" description="Disordered" evidence="1">
    <location>
        <begin position="89"/>
        <end position="185"/>
    </location>
</feature>
<accession>A0A2I0LCS2</accession>
<comment type="caution">
    <text evidence="2">The sequence shown here is derived from an EMBL/GenBank/DDBJ whole genome shotgun (WGS) entry which is preliminary data.</text>
</comment>
<feature type="compositionally biased region" description="Polar residues" evidence="1">
    <location>
        <begin position="89"/>
        <end position="99"/>
    </location>
</feature>
<proteinExistence type="predicted"/>
<reference evidence="2 3" key="1">
    <citation type="submission" date="2017-11" db="EMBL/GenBank/DDBJ databases">
        <title>De-novo sequencing of pomegranate (Punica granatum L.) genome.</title>
        <authorList>
            <person name="Akparov Z."/>
            <person name="Amiraslanov A."/>
            <person name="Hajiyeva S."/>
            <person name="Abbasov M."/>
            <person name="Kaur K."/>
            <person name="Hamwieh A."/>
            <person name="Solovyev V."/>
            <person name="Salamov A."/>
            <person name="Braich B."/>
            <person name="Kosarev P."/>
            <person name="Mahmoud A."/>
            <person name="Hajiyev E."/>
            <person name="Babayeva S."/>
            <person name="Izzatullayeva V."/>
            <person name="Mammadov A."/>
            <person name="Mammadov A."/>
            <person name="Sharifova S."/>
            <person name="Ojaghi J."/>
            <person name="Eynullazada K."/>
            <person name="Bayramov B."/>
            <person name="Abdulazimova A."/>
            <person name="Shahmuradov I."/>
        </authorList>
    </citation>
    <scope>NUCLEOTIDE SEQUENCE [LARGE SCALE GENOMIC DNA]</scope>
    <source>
        <strain evidence="3">cv. AG2017</strain>
        <tissue evidence="2">Leaf</tissue>
    </source>
</reference>
<sequence>MGPPEVTVVVVWRKGSRVDPICKEKARKIRQVGMEEEAKGEAALGGVKAARGWPWVPQVVREIWDKVWVSIDRVFEDRGSNDRRIVNVNAKTSSAQTPQPSAPDAQSRAQKPRLALRRPVVPSDAHSRAQTLNRVLQTPSHALRRSIAQPDARPHARRKPRRPSASQTCAQTPERTPRRMPTRPNSYNHMSQHQFESLAESLESPVLFRLFPHIPRLVTTLPT</sequence>
<protein>
    <submittedName>
        <fullName evidence="2">Uncharacterized protein</fullName>
    </submittedName>
</protein>
<feature type="compositionally biased region" description="Polar residues" evidence="1">
    <location>
        <begin position="128"/>
        <end position="140"/>
    </location>
</feature>
<name>A0A2I0LCS2_PUNGR</name>
<dbReference type="Proteomes" id="UP000233551">
    <property type="component" value="Unassembled WGS sequence"/>
</dbReference>
<keyword evidence="3" id="KW-1185">Reference proteome</keyword>
<evidence type="ECO:0000313" key="3">
    <source>
        <dbReference type="Proteomes" id="UP000233551"/>
    </source>
</evidence>
<dbReference type="AlphaFoldDB" id="A0A2I0LCS2"/>
<dbReference type="EMBL" id="PGOL01000047">
    <property type="protein sequence ID" value="PKI78477.1"/>
    <property type="molecule type" value="Genomic_DNA"/>
</dbReference>